<dbReference type="PANTHER" id="PTHR38848:SF3">
    <property type="entry name" value="G-PROTEIN COUPLED RECEPTORS FAMILY 3 PROFILE DOMAIN-CONTAINING PROTEIN"/>
    <property type="match status" value="1"/>
</dbReference>
<feature type="compositionally biased region" description="Basic and acidic residues" evidence="1">
    <location>
        <begin position="311"/>
        <end position="321"/>
    </location>
</feature>
<accession>A0A5C3KUW5</accession>
<dbReference type="Proteomes" id="UP000307440">
    <property type="component" value="Unassembled WGS sequence"/>
</dbReference>
<sequence>MDPGNDIETFFNRGFRSLSFLAHALGLAALTHCLSRRLLAENFSREGLKRTTWARMCLILLTTIAWIFVLCSKRKSSFPHSEGMSGLMSYKGGTLVHGAGFEGRSELVCMAASYLSIALYAICKFLVYAYLTDRVQTLWSPDVNNGRPRTYIYFTSLISAVAYCIIATLSIGSPISDINSEGVCQIGLKPLASIPLLVFHVYVNIFVTFLFLFPLVNWTVIAGTSKRLAYRLALAAFIALSTSTVNVLVLILSDGRETGWVYLTACVGDIVINVTSMFWASVNPKKDRERRASRTIEQRARSPSVTSLASDRNRHPHDSHDRGRRTSQRPESLLRQQQVFDELGVPQRTRKTSRTSSIGIPAHVHSGNGRPRSHVSAHTRNSRSVSQVNVQEMRPSSLSTSITAVNA</sequence>
<dbReference type="EMBL" id="ML210215">
    <property type="protein sequence ID" value="TFK23643.1"/>
    <property type="molecule type" value="Genomic_DNA"/>
</dbReference>
<evidence type="ECO:0000313" key="4">
    <source>
        <dbReference type="Proteomes" id="UP000307440"/>
    </source>
</evidence>
<keyword evidence="2" id="KW-0472">Membrane</keyword>
<keyword evidence="2" id="KW-0812">Transmembrane</keyword>
<evidence type="ECO:0000256" key="2">
    <source>
        <dbReference type="SAM" id="Phobius"/>
    </source>
</evidence>
<protein>
    <submittedName>
        <fullName evidence="3">Uncharacterized protein</fullName>
    </submittedName>
</protein>
<reference evidence="3 4" key="1">
    <citation type="journal article" date="2019" name="Nat. Ecol. Evol.">
        <title>Megaphylogeny resolves global patterns of mushroom evolution.</title>
        <authorList>
            <person name="Varga T."/>
            <person name="Krizsan K."/>
            <person name="Foldi C."/>
            <person name="Dima B."/>
            <person name="Sanchez-Garcia M."/>
            <person name="Sanchez-Ramirez S."/>
            <person name="Szollosi G.J."/>
            <person name="Szarkandi J.G."/>
            <person name="Papp V."/>
            <person name="Albert L."/>
            <person name="Andreopoulos W."/>
            <person name="Angelini C."/>
            <person name="Antonin V."/>
            <person name="Barry K.W."/>
            <person name="Bougher N.L."/>
            <person name="Buchanan P."/>
            <person name="Buyck B."/>
            <person name="Bense V."/>
            <person name="Catcheside P."/>
            <person name="Chovatia M."/>
            <person name="Cooper J."/>
            <person name="Damon W."/>
            <person name="Desjardin D."/>
            <person name="Finy P."/>
            <person name="Geml J."/>
            <person name="Haridas S."/>
            <person name="Hughes K."/>
            <person name="Justo A."/>
            <person name="Karasinski D."/>
            <person name="Kautmanova I."/>
            <person name="Kiss B."/>
            <person name="Kocsube S."/>
            <person name="Kotiranta H."/>
            <person name="LaButti K.M."/>
            <person name="Lechner B.E."/>
            <person name="Liimatainen K."/>
            <person name="Lipzen A."/>
            <person name="Lukacs Z."/>
            <person name="Mihaltcheva S."/>
            <person name="Morgado L.N."/>
            <person name="Niskanen T."/>
            <person name="Noordeloos M.E."/>
            <person name="Ohm R.A."/>
            <person name="Ortiz-Santana B."/>
            <person name="Ovrebo C."/>
            <person name="Racz N."/>
            <person name="Riley R."/>
            <person name="Savchenko A."/>
            <person name="Shiryaev A."/>
            <person name="Soop K."/>
            <person name="Spirin V."/>
            <person name="Szebenyi C."/>
            <person name="Tomsovsky M."/>
            <person name="Tulloss R.E."/>
            <person name="Uehling J."/>
            <person name="Grigoriev I.V."/>
            <person name="Vagvolgyi C."/>
            <person name="Papp T."/>
            <person name="Martin F.M."/>
            <person name="Miettinen O."/>
            <person name="Hibbett D.S."/>
            <person name="Nagy L.G."/>
        </authorList>
    </citation>
    <scope>NUCLEOTIDE SEQUENCE [LARGE SCALE GENOMIC DNA]</scope>
    <source>
        <strain evidence="3 4">CBS 121175</strain>
    </source>
</reference>
<dbReference type="AlphaFoldDB" id="A0A5C3KUW5"/>
<name>A0A5C3KUW5_COPMA</name>
<feature type="transmembrane region" description="Helical" evidence="2">
    <location>
        <begin position="192"/>
        <end position="216"/>
    </location>
</feature>
<keyword evidence="2" id="KW-1133">Transmembrane helix</keyword>
<feature type="compositionally biased region" description="Basic and acidic residues" evidence="1">
    <location>
        <begin position="289"/>
        <end position="300"/>
    </location>
</feature>
<feature type="compositionally biased region" description="Polar residues" evidence="1">
    <location>
        <begin position="301"/>
        <end position="310"/>
    </location>
</feature>
<feature type="region of interest" description="Disordered" evidence="1">
    <location>
        <begin position="289"/>
        <end position="407"/>
    </location>
</feature>
<feature type="transmembrane region" description="Helical" evidence="2">
    <location>
        <begin position="52"/>
        <end position="69"/>
    </location>
</feature>
<evidence type="ECO:0000256" key="1">
    <source>
        <dbReference type="SAM" id="MobiDB-lite"/>
    </source>
</evidence>
<organism evidence="3 4">
    <name type="scientific">Coprinopsis marcescibilis</name>
    <name type="common">Agaric fungus</name>
    <name type="synonym">Psathyrella marcescibilis</name>
    <dbReference type="NCBI Taxonomy" id="230819"/>
    <lineage>
        <taxon>Eukaryota</taxon>
        <taxon>Fungi</taxon>
        <taxon>Dikarya</taxon>
        <taxon>Basidiomycota</taxon>
        <taxon>Agaricomycotina</taxon>
        <taxon>Agaricomycetes</taxon>
        <taxon>Agaricomycetidae</taxon>
        <taxon>Agaricales</taxon>
        <taxon>Agaricineae</taxon>
        <taxon>Psathyrellaceae</taxon>
        <taxon>Coprinopsis</taxon>
    </lineage>
</organism>
<feature type="transmembrane region" description="Helical" evidence="2">
    <location>
        <begin position="111"/>
        <end position="131"/>
    </location>
</feature>
<feature type="transmembrane region" description="Helical" evidence="2">
    <location>
        <begin position="259"/>
        <end position="282"/>
    </location>
</feature>
<feature type="transmembrane region" description="Helical" evidence="2">
    <location>
        <begin position="228"/>
        <end position="253"/>
    </location>
</feature>
<keyword evidence="4" id="KW-1185">Reference proteome</keyword>
<feature type="transmembrane region" description="Helical" evidence="2">
    <location>
        <begin position="20"/>
        <end position="40"/>
    </location>
</feature>
<evidence type="ECO:0000313" key="3">
    <source>
        <dbReference type="EMBL" id="TFK23643.1"/>
    </source>
</evidence>
<feature type="transmembrane region" description="Helical" evidence="2">
    <location>
        <begin position="151"/>
        <end position="172"/>
    </location>
</feature>
<gene>
    <name evidence="3" type="ORF">FA15DRAFT_757134</name>
</gene>
<dbReference type="PANTHER" id="PTHR38848">
    <property type="entry name" value="G-PROTEIN COUPLED RECEPTORS FAMILY 3 PROFILE DOMAIN-CONTAINING PROTEIN"/>
    <property type="match status" value="1"/>
</dbReference>
<dbReference type="OrthoDB" id="3210850at2759"/>
<feature type="compositionally biased region" description="Polar residues" evidence="1">
    <location>
        <begin position="382"/>
        <end position="407"/>
    </location>
</feature>
<feature type="compositionally biased region" description="Basic residues" evidence="1">
    <location>
        <begin position="371"/>
        <end position="381"/>
    </location>
</feature>
<proteinExistence type="predicted"/>